<proteinExistence type="predicted"/>
<reference evidence="2" key="1">
    <citation type="submission" date="2022-11" db="UniProtKB">
        <authorList>
            <consortium name="WormBaseParasite"/>
        </authorList>
    </citation>
    <scope>IDENTIFICATION</scope>
</reference>
<keyword evidence="1" id="KW-1185">Reference proteome</keyword>
<organism evidence="1 2">
    <name type="scientific">Panagrolaimus superbus</name>
    <dbReference type="NCBI Taxonomy" id="310955"/>
    <lineage>
        <taxon>Eukaryota</taxon>
        <taxon>Metazoa</taxon>
        <taxon>Ecdysozoa</taxon>
        <taxon>Nematoda</taxon>
        <taxon>Chromadorea</taxon>
        <taxon>Rhabditida</taxon>
        <taxon>Tylenchina</taxon>
        <taxon>Panagrolaimomorpha</taxon>
        <taxon>Panagrolaimoidea</taxon>
        <taxon>Panagrolaimidae</taxon>
        <taxon>Panagrolaimus</taxon>
    </lineage>
</organism>
<accession>A0A914Z209</accession>
<evidence type="ECO:0000313" key="1">
    <source>
        <dbReference type="Proteomes" id="UP000887577"/>
    </source>
</evidence>
<dbReference type="AlphaFoldDB" id="A0A914Z209"/>
<protein>
    <submittedName>
        <fullName evidence="2">Uncharacterized protein</fullName>
    </submittedName>
</protein>
<evidence type="ECO:0000313" key="2">
    <source>
        <dbReference type="WBParaSite" id="PSU_v2.g4289.t1"/>
    </source>
</evidence>
<dbReference type="WBParaSite" id="PSU_v2.g4289.t1">
    <property type="protein sequence ID" value="PSU_v2.g4289.t1"/>
    <property type="gene ID" value="PSU_v2.g4289"/>
</dbReference>
<dbReference type="Proteomes" id="UP000887577">
    <property type="component" value="Unplaced"/>
</dbReference>
<sequence>MLYKGLLGPYGIKLCPNQIDQLPNNLWLTGNLLLGDNLNNAKFFSKIVKCDLDTIYLVLETRFTINELKRLTQSQTVKTVHIDRVIYSSHDNYNVAPLEDILPCLLYANSILFDICPVTKETSIN</sequence>
<name>A0A914Z209_9BILA</name>